<evidence type="ECO:0000313" key="3">
    <source>
        <dbReference type="Proteomes" id="UP000602510"/>
    </source>
</evidence>
<dbReference type="EMBL" id="WSZM01000865">
    <property type="protein sequence ID" value="KAF4029205.1"/>
    <property type="molecule type" value="Genomic_DNA"/>
</dbReference>
<feature type="chain" id="PRO_5032990909" evidence="1">
    <location>
        <begin position="30"/>
        <end position="218"/>
    </location>
</feature>
<sequence length="218" mass="23892">MGTAFLSSIYIVSLTVLVSLVIQVEPALTLEHQELRELPAQTGNTEWPSLRFHFTSKRSSMQAYGQSNFSVLARPVLPVDVYNNTSVLYDTFASFAMESMSYNWTAWYMYRKAFQPPALRWSSVQNSVVVPSINFIVSALNEATAVSSISTSSGSVMECSSGHSFRSTMDGISFGVCASGPSGFTMYGSDIDITVEYITSPVEISALNLIGKRQTIVK</sequence>
<comment type="caution">
    <text evidence="2">The sequence shown here is derived from an EMBL/GenBank/DDBJ whole genome shotgun (WGS) entry which is preliminary data.</text>
</comment>
<keyword evidence="1" id="KW-0732">Signal</keyword>
<evidence type="ECO:0000313" key="2">
    <source>
        <dbReference type="EMBL" id="KAF4029205.1"/>
    </source>
</evidence>
<gene>
    <name evidence="2" type="ORF">GN244_ATG19086</name>
</gene>
<feature type="signal peptide" evidence="1">
    <location>
        <begin position="1"/>
        <end position="29"/>
    </location>
</feature>
<proteinExistence type="predicted"/>
<organism evidence="2 3">
    <name type="scientific">Phytophthora infestans</name>
    <name type="common">Potato late blight agent</name>
    <name type="synonym">Botrytis infestans</name>
    <dbReference type="NCBI Taxonomy" id="4787"/>
    <lineage>
        <taxon>Eukaryota</taxon>
        <taxon>Sar</taxon>
        <taxon>Stramenopiles</taxon>
        <taxon>Oomycota</taxon>
        <taxon>Peronosporomycetes</taxon>
        <taxon>Peronosporales</taxon>
        <taxon>Peronosporaceae</taxon>
        <taxon>Phytophthora</taxon>
    </lineage>
</organism>
<dbReference type="AlphaFoldDB" id="A0A833SQ98"/>
<evidence type="ECO:0000256" key="1">
    <source>
        <dbReference type="SAM" id="SignalP"/>
    </source>
</evidence>
<accession>A0A833SQ98</accession>
<reference evidence="2" key="1">
    <citation type="submission" date="2020-04" db="EMBL/GenBank/DDBJ databases">
        <title>Hybrid Assembly of Korean Phytophthora infestans isolates.</title>
        <authorList>
            <person name="Prokchorchik M."/>
            <person name="Lee Y."/>
            <person name="Seo J."/>
            <person name="Cho J.-H."/>
            <person name="Park Y.-E."/>
            <person name="Jang D.-C."/>
            <person name="Im J.-S."/>
            <person name="Choi J.-G."/>
            <person name="Park H.-J."/>
            <person name="Lee G.-B."/>
            <person name="Lee Y.-G."/>
            <person name="Hong S.-Y."/>
            <person name="Cho K."/>
            <person name="Sohn K.H."/>
        </authorList>
    </citation>
    <scope>NUCLEOTIDE SEQUENCE</scope>
    <source>
        <strain evidence="2">KR_1_A1</strain>
    </source>
</reference>
<name>A0A833SQ98_PHYIN</name>
<keyword evidence="3" id="KW-1185">Reference proteome</keyword>
<protein>
    <submittedName>
        <fullName evidence="2">Uncharacterized protein</fullName>
    </submittedName>
</protein>
<dbReference type="Proteomes" id="UP000602510">
    <property type="component" value="Unassembled WGS sequence"/>
</dbReference>